<evidence type="ECO:0000313" key="2">
    <source>
        <dbReference type="Proteomes" id="UP000478052"/>
    </source>
</evidence>
<name>A0A6G0YE40_APHCR</name>
<comment type="caution">
    <text evidence="1">The sequence shown here is derived from an EMBL/GenBank/DDBJ whole genome shotgun (WGS) entry which is preliminary data.</text>
</comment>
<gene>
    <name evidence="1" type="ORF">FWK35_00014963</name>
</gene>
<dbReference type="Proteomes" id="UP000478052">
    <property type="component" value="Unassembled WGS sequence"/>
</dbReference>
<sequence length="90" mass="10854">LLDGRQSRYRSCCCNNMTDKIDLRENIYLIKHTTHQFFGCKLPSNKQVLRVLFHNMRKVKLSLRDSARLVIEEVIIFWQKARIPNREIRH</sequence>
<keyword evidence="2" id="KW-1185">Reference proteome</keyword>
<reference evidence="1 2" key="1">
    <citation type="submission" date="2019-08" db="EMBL/GenBank/DDBJ databases">
        <title>Whole genome of Aphis craccivora.</title>
        <authorList>
            <person name="Voronova N.V."/>
            <person name="Shulinski R.S."/>
            <person name="Bandarenka Y.V."/>
            <person name="Zhorov D.G."/>
            <person name="Warner D."/>
        </authorList>
    </citation>
    <scope>NUCLEOTIDE SEQUENCE [LARGE SCALE GENOMIC DNA]</scope>
    <source>
        <strain evidence="1">180601</strain>
        <tissue evidence="1">Whole Body</tissue>
    </source>
</reference>
<protein>
    <submittedName>
        <fullName evidence="1">Uncharacterized protein</fullName>
    </submittedName>
</protein>
<dbReference type="AlphaFoldDB" id="A0A6G0YE40"/>
<feature type="non-terminal residue" evidence="1">
    <location>
        <position position="90"/>
    </location>
</feature>
<accession>A0A6G0YE40</accession>
<proteinExistence type="predicted"/>
<evidence type="ECO:0000313" key="1">
    <source>
        <dbReference type="EMBL" id="KAF0753935.1"/>
    </source>
</evidence>
<dbReference type="EMBL" id="VUJU01004574">
    <property type="protein sequence ID" value="KAF0753935.1"/>
    <property type="molecule type" value="Genomic_DNA"/>
</dbReference>
<organism evidence="1 2">
    <name type="scientific">Aphis craccivora</name>
    <name type="common">Cowpea aphid</name>
    <dbReference type="NCBI Taxonomy" id="307492"/>
    <lineage>
        <taxon>Eukaryota</taxon>
        <taxon>Metazoa</taxon>
        <taxon>Ecdysozoa</taxon>
        <taxon>Arthropoda</taxon>
        <taxon>Hexapoda</taxon>
        <taxon>Insecta</taxon>
        <taxon>Pterygota</taxon>
        <taxon>Neoptera</taxon>
        <taxon>Paraneoptera</taxon>
        <taxon>Hemiptera</taxon>
        <taxon>Sternorrhyncha</taxon>
        <taxon>Aphidomorpha</taxon>
        <taxon>Aphidoidea</taxon>
        <taxon>Aphididae</taxon>
        <taxon>Aphidini</taxon>
        <taxon>Aphis</taxon>
        <taxon>Aphis</taxon>
    </lineage>
</organism>
<feature type="non-terminal residue" evidence="1">
    <location>
        <position position="1"/>
    </location>
</feature>
<dbReference type="OrthoDB" id="6619148at2759"/>